<keyword evidence="1" id="KW-1133">Transmembrane helix</keyword>
<dbReference type="AlphaFoldDB" id="A0A2N3LVY8"/>
<dbReference type="PANTHER" id="PTHR42903:SF1">
    <property type="entry name" value="INNER MEMBRANE PROTEIN YCCF"/>
    <property type="match status" value="1"/>
</dbReference>
<dbReference type="Pfam" id="PF03733">
    <property type="entry name" value="YccF"/>
    <property type="match status" value="1"/>
</dbReference>
<accession>A0A2N3LVY8</accession>
<dbReference type="PANTHER" id="PTHR42903">
    <property type="entry name" value="INNER MEMBRANE PROTEIN YCCF"/>
    <property type="match status" value="1"/>
</dbReference>
<reference evidence="3 4" key="1">
    <citation type="submission" date="2017-12" db="EMBL/GenBank/DDBJ databases">
        <title>Anaerobic carbon monoxide metabolism by Pleomorphomonas carboxyditropha sp. nov., a new mesophilic hydrogenogenic carboxidotroph.</title>
        <authorList>
            <person name="Esquivel-Elizondo S."/>
            <person name="Krajmalnik-Brown R."/>
        </authorList>
    </citation>
    <scope>NUCLEOTIDE SEQUENCE [LARGE SCALE GENOMIC DNA]</scope>
    <source>
        <strain evidence="3 4">R5-392</strain>
    </source>
</reference>
<keyword evidence="4" id="KW-1185">Reference proteome</keyword>
<dbReference type="InterPro" id="IPR005185">
    <property type="entry name" value="YccF"/>
</dbReference>
<comment type="caution">
    <text evidence="3">The sequence shown here is derived from an EMBL/GenBank/DDBJ whole genome shotgun (WGS) entry which is preliminary data.</text>
</comment>
<protein>
    <recommendedName>
        <fullName evidence="2">Inner membrane component domain-containing protein</fullName>
    </recommendedName>
</protein>
<evidence type="ECO:0000313" key="4">
    <source>
        <dbReference type="Proteomes" id="UP000233491"/>
    </source>
</evidence>
<organism evidence="3 4">
    <name type="scientific">Pleomorphomonas diazotrophica</name>
    <dbReference type="NCBI Taxonomy" id="1166257"/>
    <lineage>
        <taxon>Bacteria</taxon>
        <taxon>Pseudomonadati</taxon>
        <taxon>Pseudomonadota</taxon>
        <taxon>Alphaproteobacteria</taxon>
        <taxon>Hyphomicrobiales</taxon>
        <taxon>Pleomorphomonadaceae</taxon>
        <taxon>Pleomorphomonas</taxon>
    </lineage>
</organism>
<keyword evidence="1" id="KW-0472">Membrane</keyword>
<evidence type="ECO:0000313" key="3">
    <source>
        <dbReference type="EMBL" id="PKR88745.1"/>
    </source>
</evidence>
<gene>
    <name evidence="3" type="ORF">CXZ10_13355</name>
</gene>
<feature type="domain" description="Inner membrane component" evidence="2">
    <location>
        <begin position="63"/>
        <end position="112"/>
    </location>
</feature>
<proteinExistence type="predicted"/>
<dbReference type="InterPro" id="IPR052937">
    <property type="entry name" value="Inner_membrane_protein"/>
</dbReference>
<keyword evidence="1" id="KW-0812">Transmembrane</keyword>
<evidence type="ECO:0000256" key="1">
    <source>
        <dbReference type="SAM" id="Phobius"/>
    </source>
</evidence>
<dbReference type="EMBL" id="PJNW01000010">
    <property type="protein sequence ID" value="PKR88745.1"/>
    <property type="molecule type" value="Genomic_DNA"/>
</dbReference>
<dbReference type="Proteomes" id="UP000233491">
    <property type="component" value="Unassembled WGS sequence"/>
</dbReference>
<name>A0A2N3LVY8_9HYPH</name>
<dbReference type="GO" id="GO:0005886">
    <property type="term" value="C:plasma membrane"/>
    <property type="evidence" value="ECO:0007669"/>
    <property type="project" value="TreeGrafter"/>
</dbReference>
<sequence length="158" mass="16705">MIWLLGAAVAHLIVGGQPLAKAAIEMAGLSILPFGREAVHIRELGGQDPAPTTTAARLIGPALNVAWLLTFGLVLCAAYLVLGVLCCLTVRAIPLGRQCFRLAGLSLWPVGQRVISTDLATVPRQQAAVERFARTRLLQSSQSDRIGPPRDLPPAAAN</sequence>
<evidence type="ECO:0000259" key="2">
    <source>
        <dbReference type="Pfam" id="PF03733"/>
    </source>
</evidence>
<feature type="transmembrane region" description="Helical" evidence="1">
    <location>
        <begin position="65"/>
        <end position="88"/>
    </location>
</feature>